<dbReference type="Proteomes" id="UP000317839">
    <property type="component" value="Unassembled WGS sequence"/>
</dbReference>
<accession>A0A545TBX2</accession>
<feature type="compositionally biased region" description="Pro residues" evidence="1">
    <location>
        <begin position="375"/>
        <end position="384"/>
    </location>
</feature>
<dbReference type="RefSeq" id="WP_142941324.1">
    <property type="nucleotide sequence ID" value="NZ_VIKR01000002.1"/>
</dbReference>
<evidence type="ECO:0000313" key="5">
    <source>
        <dbReference type="Proteomes" id="UP000317839"/>
    </source>
</evidence>
<feature type="signal peptide" evidence="2">
    <location>
        <begin position="1"/>
        <end position="20"/>
    </location>
</feature>
<dbReference type="OrthoDB" id="9774579at2"/>
<dbReference type="SMART" id="SM00736">
    <property type="entry name" value="CADG"/>
    <property type="match status" value="1"/>
</dbReference>
<dbReference type="AlphaFoldDB" id="A0A545TBX2"/>
<dbReference type="InterPro" id="IPR011042">
    <property type="entry name" value="6-blade_b-propeller_TolB-like"/>
</dbReference>
<reference evidence="4 5" key="1">
    <citation type="submission" date="2019-06" db="EMBL/GenBank/DDBJ databases">
        <title>Draft genome of Aliikangiella marina GYP-15.</title>
        <authorList>
            <person name="Wang G."/>
        </authorList>
    </citation>
    <scope>NUCLEOTIDE SEQUENCE [LARGE SCALE GENOMIC DNA]</scope>
    <source>
        <strain evidence="4 5">GYP-15</strain>
    </source>
</reference>
<feature type="region of interest" description="Disordered" evidence="1">
    <location>
        <begin position="372"/>
        <end position="391"/>
    </location>
</feature>
<keyword evidence="2" id="KW-0732">Signal</keyword>
<dbReference type="EMBL" id="VIKR01000002">
    <property type="protein sequence ID" value="TQV74710.1"/>
    <property type="molecule type" value="Genomic_DNA"/>
</dbReference>
<dbReference type="SUPFAM" id="SSF63829">
    <property type="entry name" value="Calcium-dependent phosphotriesterase"/>
    <property type="match status" value="1"/>
</dbReference>
<organism evidence="4 5">
    <name type="scientific">Aliikangiella marina</name>
    <dbReference type="NCBI Taxonomy" id="1712262"/>
    <lineage>
        <taxon>Bacteria</taxon>
        <taxon>Pseudomonadati</taxon>
        <taxon>Pseudomonadota</taxon>
        <taxon>Gammaproteobacteria</taxon>
        <taxon>Oceanospirillales</taxon>
        <taxon>Pleioneaceae</taxon>
        <taxon>Aliikangiella</taxon>
    </lineage>
</organism>
<feature type="domain" description="Dystroglycan-type cadherin-like" evidence="3">
    <location>
        <begin position="276"/>
        <end position="377"/>
    </location>
</feature>
<comment type="caution">
    <text evidence="4">The sequence shown here is derived from an EMBL/GenBank/DDBJ whole genome shotgun (WGS) entry which is preliminary data.</text>
</comment>
<name>A0A545TBX2_9GAMM</name>
<dbReference type="InterPro" id="IPR013783">
    <property type="entry name" value="Ig-like_fold"/>
</dbReference>
<evidence type="ECO:0000256" key="1">
    <source>
        <dbReference type="SAM" id="MobiDB-lite"/>
    </source>
</evidence>
<proteinExistence type="predicted"/>
<dbReference type="GO" id="GO:0016020">
    <property type="term" value="C:membrane"/>
    <property type="evidence" value="ECO:0007669"/>
    <property type="project" value="InterPro"/>
</dbReference>
<keyword evidence="5" id="KW-1185">Reference proteome</keyword>
<protein>
    <recommendedName>
        <fullName evidence="3">Dystroglycan-type cadherin-like domain-containing protein</fullName>
    </recommendedName>
</protein>
<evidence type="ECO:0000313" key="4">
    <source>
        <dbReference type="EMBL" id="TQV74710.1"/>
    </source>
</evidence>
<evidence type="ECO:0000256" key="2">
    <source>
        <dbReference type="SAM" id="SignalP"/>
    </source>
</evidence>
<dbReference type="Gene3D" id="2.120.10.30">
    <property type="entry name" value="TolB, C-terminal domain"/>
    <property type="match status" value="1"/>
</dbReference>
<dbReference type="Gene3D" id="2.60.40.10">
    <property type="entry name" value="Immunoglobulins"/>
    <property type="match status" value="1"/>
</dbReference>
<dbReference type="InterPro" id="IPR015919">
    <property type="entry name" value="Cadherin-like_sf"/>
</dbReference>
<dbReference type="SUPFAM" id="SSF49313">
    <property type="entry name" value="Cadherin-like"/>
    <property type="match status" value="1"/>
</dbReference>
<evidence type="ECO:0000259" key="3">
    <source>
        <dbReference type="SMART" id="SM00736"/>
    </source>
</evidence>
<gene>
    <name evidence="4" type="ORF">FLL45_07040</name>
</gene>
<dbReference type="GO" id="GO:0005509">
    <property type="term" value="F:calcium ion binding"/>
    <property type="evidence" value="ECO:0007669"/>
    <property type="project" value="InterPro"/>
</dbReference>
<sequence>MRFIKTVMIIIIMNSPICVAETFVETIIDLSARDAVTIAGDKLYASNYNTGAVYQIELDGTFSNLLNNNSRGPAGIRVDQNNNIYIALYNQNSILKIAPDGTESTFASGVREPIALDWDSMANLYVSNFAGDTSVTKISPDGTVSAFASISALNNISSLCLDDNDDVYVTSYFSGDIYKVSSSGAVSLFSSSSAPGYAYLQFDRVNQVFYATVTNTNALMTIDMTGAAADVINTPDGGSLDGPIESATIDSAIGLAISGDGKHIYFATNTHIRRLNIADPTIDQVRPYFTSDESAQAKEGENLVHQFEFIDPNGDSLQLSIESLPEWLSFDGVDSVSGTPGSEDAGKVFGLTAELFDGFATVSQDFSISVVETSNPPPATPPVQQPTADSGGSGSVGGWLFGIILLLATGLRREMV</sequence>
<feature type="chain" id="PRO_5022006659" description="Dystroglycan-type cadherin-like domain-containing protein" evidence="2">
    <location>
        <begin position="21"/>
        <end position="416"/>
    </location>
</feature>
<dbReference type="InterPro" id="IPR006644">
    <property type="entry name" value="Cadg"/>
</dbReference>